<comment type="caution">
    <text evidence="1">The sequence shown here is derived from an EMBL/GenBank/DDBJ whole genome shotgun (WGS) entry which is preliminary data.</text>
</comment>
<evidence type="ECO:0000313" key="2">
    <source>
        <dbReference type="Proteomes" id="UP001380953"/>
    </source>
</evidence>
<reference evidence="1" key="1">
    <citation type="submission" date="2024-03" db="EMBL/GenBank/DDBJ databases">
        <title>Whole genome sequecning of epiphytes from Marcgravia umbellata leaves.</title>
        <authorList>
            <person name="Kumar G."/>
            <person name="Savka M.A."/>
        </authorList>
    </citation>
    <scope>NUCLEOTIDE SEQUENCE</scope>
    <source>
        <strain evidence="1">RIT_BL5</strain>
    </source>
</reference>
<gene>
    <name evidence="1" type="ORF">WKI47_09225</name>
</gene>
<dbReference type="EMBL" id="JBBKAR010000033">
    <property type="protein sequence ID" value="MEJ8304071.1"/>
    <property type="molecule type" value="Genomic_DNA"/>
</dbReference>
<proteinExistence type="predicted"/>
<sequence>MDKNQPVEAHVLTRAERHKKKKKPKAKKNRGRAWLIALCVVLVLGLGGFIFRKELMVLAFDTFLAGTVKDALDESYVPIDQPGKGGGDEPEMTVAELTKEPFSVLLLGTDQRDDEIARTDSIIYSVVRPVDNKVLLISIPRDSYVKMVGTPTIKGTRSETKINAAYAYGGAQMSVDTVEALLEHDVDYYATINFNGLKDVVNAMGGVELPITETIENKQADHEKFTIEANKPIYDGTEALNYVRYREDSDFKRTERHRIFLKQMLNRMKSVENLTKIPELIGIAGQNFKTNMTSDFMLSLAKTVIMSDATPTISSHMLQGEGVSRDAWYYELDDDDLNETIEAINKWLDPSSTAADLIVDDTDDGGDSHTDQEGQPAGDTGQ</sequence>
<keyword evidence="2" id="KW-1185">Reference proteome</keyword>
<protein>
    <submittedName>
        <fullName evidence="1">LCP family protein</fullName>
    </submittedName>
</protein>
<dbReference type="Proteomes" id="UP001380953">
    <property type="component" value="Unassembled WGS sequence"/>
</dbReference>
<accession>A0ACC6PAW3</accession>
<name>A0ACC6PAW3_9BACL</name>
<organism evidence="1 2">
    <name type="scientific">Saccharibacillus sacchari</name>
    <dbReference type="NCBI Taxonomy" id="456493"/>
    <lineage>
        <taxon>Bacteria</taxon>
        <taxon>Bacillati</taxon>
        <taxon>Bacillota</taxon>
        <taxon>Bacilli</taxon>
        <taxon>Bacillales</taxon>
        <taxon>Paenibacillaceae</taxon>
        <taxon>Saccharibacillus</taxon>
    </lineage>
</organism>
<evidence type="ECO:0000313" key="1">
    <source>
        <dbReference type="EMBL" id="MEJ8304071.1"/>
    </source>
</evidence>